<reference evidence="2" key="1">
    <citation type="submission" date="2022-08" db="EMBL/GenBank/DDBJ databases">
        <title>Genome sequencing of akame (Lates japonicus).</title>
        <authorList>
            <person name="Hashiguchi Y."/>
            <person name="Takahashi H."/>
        </authorList>
    </citation>
    <scope>NUCLEOTIDE SEQUENCE</scope>
    <source>
        <strain evidence="2">Kochi</strain>
    </source>
</reference>
<feature type="region of interest" description="Disordered" evidence="1">
    <location>
        <begin position="161"/>
        <end position="204"/>
    </location>
</feature>
<dbReference type="Proteomes" id="UP001279410">
    <property type="component" value="Unassembled WGS sequence"/>
</dbReference>
<keyword evidence="3" id="KW-1185">Reference proteome</keyword>
<protein>
    <submittedName>
        <fullName evidence="2">Zinc finger protein 708-like protein</fullName>
    </submittedName>
</protein>
<evidence type="ECO:0000313" key="2">
    <source>
        <dbReference type="EMBL" id="GLD69133.1"/>
    </source>
</evidence>
<evidence type="ECO:0000313" key="3">
    <source>
        <dbReference type="Proteomes" id="UP001279410"/>
    </source>
</evidence>
<dbReference type="AlphaFoldDB" id="A0AAD3N9P2"/>
<comment type="caution">
    <text evidence="2">The sequence shown here is derived from an EMBL/GenBank/DDBJ whole genome shotgun (WGS) entry which is preliminary data.</text>
</comment>
<sequence length="204" mass="22612">MKVMKNKPSLARYTFIHTGRSRHSATQRPAPNRDNLQHHLNRVAPQRRLPPRQTQLQVAFKTHEVIHLGEPHRDSAPAYMRTTEAPQEDHRLRRAPSSAAKARLCVLLAAKSLKAGGTRRRFFSCGICGSGSSPRLAATPHPHRDKPHRCGICSRSFSKGHLPEAAPLSAGSPEGRQLMMRPHTARPQEAAPASQDVPVSHLQQ</sequence>
<organism evidence="2 3">
    <name type="scientific">Lates japonicus</name>
    <name type="common">Japanese lates</name>
    <dbReference type="NCBI Taxonomy" id="270547"/>
    <lineage>
        <taxon>Eukaryota</taxon>
        <taxon>Metazoa</taxon>
        <taxon>Chordata</taxon>
        <taxon>Craniata</taxon>
        <taxon>Vertebrata</taxon>
        <taxon>Euteleostomi</taxon>
        <taxon>Actinopterygii</taxon>
        <taxon>Neopterygii</taxon>
        <taxon>Teleostei</taxon>
        <taxon>Neoteleostei</taxon>
        <taxon>Acanthomorphata</taxon>
        <taxon>Carangaria</taxon>
        <taxon>Carangaria incertae sedis</taxon>
        <taxon>Centropomidae</taxon>
        <taxon>Lates</taxon>
    </lineage>
</organism>
<feature type="non-terminal residue" evidence="2">
    <location>
        <position position="1"/>
    </location>
</feature>
<name>A0AAD3N9P2_LATJO</name>
<evidence type="ECO:0000256" key="1">
    <source>
        <dbReference type="SAM" id="MobiDB-lite"/>
    </source>
</evidence>
<proteinExistence type="predicted"/>
<gene>
    <name evidence="2" type="ORF">AKAME5_002044600</name>
</gene>
<accession>A0AAD3N9P2</accession>
<dbReference type="EMBL" id="BRZM01000174">
    <property type="protein sequence ID" value="GLD69133.1"/>
    <property type="molecule type" value="Genomic_DNA"/>
</dbReference>